<accession>A0AA38HR23</accession>
<keyword evidence="1" id="KW-0732">Signal</keyword>
<proteinExistence type="predicted"/>
<feature type="chain" id="PRO_5041232676" evidence="1">
    <location>
        <begin position="23"/>
        <end position="145"/>
    </location>
</feature>
<comment type="caution">
    <text evidence="2">The sequence shown here is derived from an EMBL/GenBank/DDBJ whole genome shotgun (WGS) entry which is preliminary data.</text>
</comment>
<dbReference type="InterPro" id="IPR006170">
    <property type="entry name" value="PBP/GOBP"/>
</dbReference>
<dbReference type="Proteomes" id="UP001168821">
    <property type="component" value="Unassembled WGS sequence"/>
</dbReference>
<reference evidence="2" key="1">
    <citation type="journal article" date="2023" name="G3 (Bethesda)">
        <title>Whole genome assemblies of Zophobas morio and Tenebrio molitor.</title>
        <authorList>
            <person name="Kaur S."/>
            <person name="Stinson S.A."/>
            <person name="diCenzo G.C."/>
        </authorList>
    </citation>
    <scope>NUCLEOTIDE SEQUENCE</scope>
    <source>
        <strain evidence="2">QUZm001</strain>
    </source>
</reference>
<protein>
    <submittedName>
        <fullName evidence="2">Uncharacterized protein</fullName>
    </submittedName>
</protein>
<dbReference type="Pfam" id="PF01395">
    <property type="entry name" value="PBP_GOBP"/>
    <property type="match status" value="1"/>
</dbReference>
<dbReference type="PANTHER" id="PTHR21364">
    <property type="entry name" value="GENERAL ODORANT-BINDING PROTEIN 19A"/>
    <property type="match status" value="1"/>
</dbReference>
<dbReference type="Gene3D" id="1.10.238.20">
    <property type="entry name" value="Pheromone/general odorant binding protein domain"/>
    <property type="match status" value="1"/>
</dbReference>
<evidence type="ECO:0000313" key="3">
    <source>
        <dbReference type="Proteomes" id="UP001168821"/>
    </source>
</evidence>
<evidence type="ECO:0000256" key="1">
    <source>
        <dbReference type="SAM" id="SignalP"/>
    </source>
</evidence>
<sequence length="145" mass="16168">MDHIDLLKIAIVLVVMSTGVYAPMSDAQVKAAGKLVRNVCQPKNKATDEDIDKMHQGDWNIDHTAMCYMHCVLTSQKLITKENNLDYDVAMNAAKTKLPVTIRDGTLVTIEQCKDSAKTLTDKCVAAYEISKCLYEANPQIYFLP</sequence>
<name>A0AA38HR23_9CUCU</name>
<evidence type="ECO:0000313" key="2">
    <source>
        <dbReference type="EMBL" id="KAJ3642238.1"/>
    </source>
</evidence>
<dbReference type="EMBL" id="JALNTZ010000008">
    <property type="protein sequence ID" value="KAJ3642238.1"/>
    <property type="molecule type" value="Genomic_DNA"/>
</dbReference>
<dbReference type="PANTHER" id="PTHR21364:SF2">
    <property type="entry name" value="GENERAL ODORANT-BINDING PROTEIN 19A"/>
    <property type="match status" value="1"/>
</dbReference>
<dbReference type="CDD" id="cd23992">
    <property type="entry name" value="PBP_GOBP"/>
    <property type="match status" value="1"/>
</dbReference>
<organism evidence="2 3">
    <name type="scientific">Zophobas morio</name>
    <dbReference type="NCBI Taxonomy" id="2755281"/>
    <lineage>
        <taxon>Eukaryota</taxon>
        <taxon>Metazoa</taxon>
        <taxon>Ecdysozoa</taxon>
        <taxon>Arthropoda</taxon>
        <taxon>Hexapoda</taxon>
        <taxon>Insecta</taxon>
        <taxon>Pterygota</taxon>
        <taxon>Neoptera</taxon>
        <taxon>Endopterygota</taxon>
        <taxon>Coleoptera</taxon>
        <taxon>Polyphaga</taxon>
        <taxon>Cucujiformia</taxon>
        <taxon>Tenebrionidae</taxon>
        <taxon>Zophobas</taxon>
    </lineage>
</organism>
<keyword evidence="3" id="KW-1185">Reference proteome</keyword>
<dbReference type="AlphaFoldDB" id="A0AA38HR23"/>
<gene>
    <name evidence="2" type="ORF">Zmor_025041</name>
</gene>
<dbReference type="SMART" id="SM00708">
    <property type="entry name" value="PhBP"/>
    <property type="match status" value="1"/>
</dbReference>
<dbReference type="SUPFAM" id="SSF47565">
    <property type="entry name" value="Insect pheromone/odorant-binding proteins"/>
    <property type="match status" value="1"/>
</dbReference>
<feature type="signal peptide" evidence="1">
    <location>
        <begin position="1"/>
        <end position="22"/>
    </location>
</feature>
<dbReference type="GO" id="GO:0005549">
    <property type="term" value="F:odorant binding"/>
    <property type="evidence" value="ECO:0007669"/>
    <property type="project" value="InterPro"/>
</dbReference>
<dbReference type="InterPro" id="IPR036728">
    <property type="entry name" value="PBP_GOBP_sf"/>
</dbReference>